<dbReference type="InterPro" id="IPR026299">
    <property type="entry name" value="MRP-S31"/>
</dbReference>
<evidence type="ECO:0000256" key="3">
    <source>
        <dbReference type="ARBA" id="ARBA00022946"/>
    </source>
</evidence>
<proteinExistence type="inferred from homology"/>
<dbReference type="GO" id="GO:0005763">
    <property type="term" value="C:mitochondrial small ribosomal subunit"/>
    <property type="evidence" value="ECO:0007669"/>
    <property type="project" value="InterPro"/>
</dbReference>
<dbReference type="Proteomes" id="UP000225706">
    <property type="component" value="Unassembled WGS sequence"/>
</dbReference>
<keyword evidence="4 10" id="KW-0689">Ribosomal protein</keyword>
<protein>
    <recommendedName>
        <fullName evidence="7">Small ribosomal subunit protein mS31</fullName>
    </recommendedName>
    <alternativeName>
        <fullName evidence="8">28S ribosomal protein S31, mitochondrial</fullName>
    </alternativeName>
</protein>
<feature type="compositionally biased region" description="Basic and acidic residues" evidence="9">
    <location>
        <begin position="76"/>
        <end position="93"/>
    </location>
</feature>
<evidence type="ECO:0000256" key="6">
    <source>
        <dbReference type="ARBA" id="ARBA00023274"/>
    </source>
</evidence>
<comment type="subcellular location">
    <subcellularLocation>
        <location evidence="1">Mitochondrion</location>
    </subcellularLocation>
</comment>
<keyword evidence="3" id="KW-0809">Transit peptide</keyword>
<sequence length="456" mass="52524">MLIGSRQRLNTLTASPTIRMDNTQAFGMDTLAIKNSGIVMAAMLIGRGFLPERLSHHLPKVYVSWIRMLSSDNGDNGEKPKTSVEPSHSDLLGRHKGKSEIAGLVEQAVKDESENEIRNQGEEKEAKESSFLEVLLPKLLQTGKAPRKRKNRNENKQVKEGNIPASGILSFMTEYPQQYTGYESLKVLEERSSENVTELRKSLMRHKMKAQFPTRKGERPQWIEKSLEDFEKARTKHSTAQAQTTDPKLNQKIKQILAGLQVGTQKSGSAEKLVTAVEYWGKTINRRKRLIQEEYLQQTVQTLSETPSWMSFDESDKTGLFDDILKEVKHRQEHQVSESEFLFHLTVRNRFQNRDSGGLLRNAFSDQMKVSNRLWTYPVDNEVCNSQEEQNTSFEEHVFLEYLLDDFPSKGPVRRFMELVINGLQKNPFLSVAQKKERVGWFRDYFANFSEEELNF</sequence>
<evidence type="ECO:0000256" key="2">
    <source>
        <dbReference type="ARBA" id="ARBA00011057"/>
    </source>
</evidence>
<evidence type="ECO:0000256" key="7">
    <source>
        <dbReference type="ARBA" id="ARBA00035133"/>
    </source>
</evidence>
<dbReference type="GO" id="GO:0003735">
    <property type="term" value="F:structural constituent of ribosome"/>
    <property type="evidence" value="ECO:0007669"/>
    <property type="project" value="InterPro"/>
</dbReference>
<evidence type="ECO:0000256" key="8">
    <source>
        <dbReference type="ARBA" id="ARBA00035363"/>
    </source>
</evidence>
<evidence type="ECO:0000313" key="10">
    <source>
        <dbReference type="EMBL" id="PFX20070.1"/>
    </source>
</evidence>
<keyword evidence="6" id="KW-0687">Ribonucleoprotein</keyword>
<feature type="region of interest" description="Disordered" evidence="9">
    <location>
        <begin position="74"/>
        <end position="96"/>
    </location>
</feature>
<dbReference type="STRING" id="50429.A0A2B4RU44"/>
<comment type="caution">
    <text evidence="10">The sequence shown here is derived from an EMBL/GenBank/DDBJ whole genome shotgun (WGS) entry which is preliminary data.</text>
</comment>
<dbReference type="PANTHER" id="PTHR13231">
    <property type="entry name" value="MITOCHONDRIAL RIBOSOMAL PROTEIN S31"/>
    <property type="match status" value="1"/>
</dbReference>
<evidence type="ECO:0000256" key="1">
    <source>
        <dbReference type="ARBA" id="ARBA00004173"/>
    </source>
</evidence>
<name>A0A2B4RU44_STYPI</name>
<dbReference type="EMBL" id="LSMT01000332">
    <property type="protein sequence ID" value="PFX20070.1"/>
    <property type="molecule type" value="Genomic_DNA"/>
</dbReference>
<dbReference type="PANTHER" id="PTHR13231:SF3">
    <property type="entry name" value="SMALL RIBOSOMAL SUBUNIT PROTEIN MS31"/>
    <property type="match status" value="1"/>
</dbReference>
<evidence type="ECO:0000313" key="11">
    <source>
        <dbReference type="Proteomes" id="UP000225706"/>
    </source>
</evidence>
<keyword evidence="11" id="KW-1185">Reference proteome</keyword>
<evidence type="ECO:0000256" key="5">
    <source>
        <dbReference type="ARBA" id="ARBA00023128"/>
    </source>
</evidence>
<reference evidence="11" key="1">
    <citation type="journal article" date="2017" name="bioRxiv">
        <title>Comparative analysis of the genomes of Stylophora pistillata and Acropora digitifera provides evidence for extensive differences between species of corals.</title>
        <authorList>
            <person name="Voolstra C.R."/>
            <person name="Li Y."/>
            <person name="Liew Y.J."/>
            <person name="Baumgarten S."/>
            <person name="Zoccola D."/>
            <person name="Flot J.-F."/>
            <person name="Tambutte S."/>
            <person name="Allemand D."/>
            <person name="Aranda M."/>
        </authorList>
    </citation>
    <scope>NUCLEOTIDE SEQUENCE [LARGE SCALE GENOMIC DNA]</scope>
</reference>
<evidence type="ECO:0000256" key="4">
    <source>
        <dbReference type="ARBA" id="ARBA00022980"/>
    </source>
</evidence>
<keyword evidence="5" id="KW-0496">Mitochondrion</keyword>
<dbReference type="OrthoDB" id="5989925at2759"/>
<dbReference type="AlphaFoldDB" id="A0A2B4RU44"/>
<organism evidence="10 11">
    <name type="scientific">Stylophora pistillata</name>
    <name type="common">Smooth cauliflower coral</name>
    <dbReference type="NCBI Taxonomy" id="50429"/>
    <lineage>
        <taxon>Eukaryota</taxon>
        <taxon>Metazoa</taxon>
        <taxon>Cnidaria</taxon>
        <taxon>Anthozoa</taxon>
        <taxon>Hexacorallia</taxon>
        <taxon>Scleractinia</taxon>
        <taxon>Astrocoeniina</taxon>
        <taxon>Pocilloporidae</taxon>
        <taxon>Stylophora</taxon>
    </lineage>
</organism>
<gene>
    <name evidence="10" type="primary">Mrps31</name>
    <name evidence="10" type="ORF">AWC38_SpisGene15493</name>
</gene>
<dbReference type="Pfam" id="PF15433">
    <property type="entry name" value="MRP-S31"/>
    <property type="match status" value="1"/>
</dbReference>
<accession>A0A2B4RU44</accession>
<comment type="similarity">
    <text evidence="2">Belongs to the mitochondrion-specific ribosomal protein mS31 family.</text>
</comment>
<feature type="region of interest" description="Disordered" evidence="9">
    <location>
        <begin position="142"/>
        <end position="161"/>
    </location>
</feature>
<evidence type="ECO:0000256" key="9">
    <source>
        <dbReference type="SAM" id="MobiDB-lite"/>
    </source>
</evidence>